<evidence type="ECO:0000256" key="9">
    <source>
        <dbReference type="ARBA" id="ARBA00022833"/>
    </source>
</evidence>
<dbReference type="InterPro" id="IPR013083">
    <property type="entry name" value="Znf_RING/FYVE/PHD"/>
</dbReference>
<keyword evidence="6" id="KW-0479">Metal-binding</keyword>
<comment type="subcellular location">
    <subcellularLocation>
        <location evidence="2">Membrane</location>
        <topology evidence="2">Multi-pass membrane protein</topology>
    </subcellularLocation>
</comment>
<evidence type="ECO:0000313" key="16">
    <source>
        <dbReference type="EMBL" id="KAK7792087.1"/>
    </source>
</evidence>
<dbReference type="PANTHER" id="PTHR45977:SF4">
    <property type="entry name" value="RING-TYPE DOMAIN-CONTAINING PROTEIN"/>
    <property type="match status" value="1"/>
</dbReference>
<feature type="transmembrane region" description="Helical" evidence="14">
    <location>
        <begin position="6"/>
        <end position="25"/>
    </location>
</feature>
<feature type="domain" description="RING-type" evidence="15">
    <location>
        <begin position="83"/>
        <end position="124"/>
    </location>
</feature>
<evidence type="ECO:0000256" key="3">
    <source>
        <dbReference type="ARBA" id="ARBA00012483"/>
    </source>
</evidence>
<dbReference type="GO" id="GO:0016567">
    <property type="term" value="P:protein ubiquitination"/>
    <property type="evidence" value="ECO:0007669"/>
    <property type="project" value="TreeGrafter"/>
</dbReference>
<keyword evidence="8" id="KW-0833">Ubl conjugation pathway</keyword>
<protein>
    <recommendedName>
        <fullName evidence="3">RING-type E3 ubiquitin transferase</fullName>
        <ecNumber evidence="3">2.3.2.27</ecNumber>
    </recommendedName>
</protein>
<evidence type="ECO:0000256" key="13">
    <source>
        <dbReference type="SAM" id="MobiDB-lite"/>
    </source>
</evidence>
<sequence>MPYQGVAFFFVLGVGIATAALMYLLREQERQEQPYGYSRTQGNEYYEREFPPLNSQSSNDSSNTSQRRRRRRPNNASGSCPVCAVCIEEMDDTGLCRRLRCGHSFHRECIDRWALNKRECPQCRQWF</sequence>
<evidence type="ECO:0000256" key="1">
    <source>
        <dbReference type="ARBA" id="ARBA00000900"/>
    </source>
</evidence>
<dbReference type="EMBL" id="JAZDUA010000473">
    <property type="protein sequence ID" value="KAK7792087.1"/>
    <property type="molecule type" value="Genomic_DNA"/>
</dbReference>
<dbReference type="Pfam" id="PF13639">
    <property type="entry name" value="zf-RING_2"/>
    <property type="match status" value="1"/>
</dbReference>
<evidence type="ECO:0000256" key="7">
    <source>
        <dbReference type="ARBA" id="ARBA00022771"/>
    </source>
</evidence>
<dbReference type="Gene3D" id="3.30.40.10">
    <property type="entry name" value="Zinc/RING finger domain, C3HC4 (zinc finger)"/>
    <property type="match status" value="1"/>
</dbReference>
<dbReference type="GO" id="GO:0008270">
    <property type="term" value="F:zinc ion binding"/>
    <property type="evidence" value="ECO:0007669"/>
    <property type="project" value="UniProtKB-KW"/>
</dbReference>
<feature type="compositionally biased region" description="Low complexity" evidence="13">
    <location>
        <begin position="54"/>
        <end position="65"/>
    </location>
</feature>
<proteinExistence type="predicted"/>
<keyword evidence="10 14" id="KW-1133">Transmembrane helix</keyword>
<evidence type="ECO:0000256" key="6">
    <source>
        <dbReference type="ARBA" id="ARBA00022723"/>
    </source>
</evidence>
<dbReference type="PANTHER" id="PTHR45977">
    <property type="entry name" value="TARGET OF ERK KINASE MPK-1"/>
    <property type="match status" value="1"/>
</dbReference>
<dbReference type="SUPFAM" id="SSF57850">
    <property type="entry name" value="RING/U-box"/>
    <property type="match status" value="1"/>
</dbReference>
<dbReference type="InterPro" id="IPR001841">
    <property type="entry name" value="Znf_RING"/>
</dbReference>
<evidence type="ECO:0000256" key="14">
    <source>
        <dbReference type="SAM" id="Phobius"/>
    </source>
</evidence>
<dbReference type="Proteomes" id="UP001378592">
    <property type="component" value="Unassembled WGS sequence"/>
</dbReference>
<gene>
    <name evidence="16" type="ORF">R5R35_010710</name>
</gene>
<evidence type="ECO:0000256" key="4">
    <source>
        <dbReference type="ARBA" id="ARBA00022679"/>
    </source>
</evidence>
<evidence type="ECO:0000256" key="12">
    <source>
        <dbReference type="PROSITE-ProRule" id="PRU00175"/>
    </source>
</evidence>
<feature type="region of interest" description="Disordered" evidence="13">
    <location>
        <begin position="48"/>
        <end position="80"/>
    </location>
</feature>
<evidence type="ECO:0000256" key="5">
    <source>
        <dbReference type="ARBA" id="ARBA00022692"/>
    </source>
</evidence>
<keyword evidence="11 14" id="KW-0472">Membrane</keyword>
<dbReference type="SMART" id="SM00184">
    <property type="entry name" value="RING"/>
    <property type="match status" value="1"/>
</dbReference>
<keyword evidence="7 12" id="KW-0863">Zinc-finger</keyword>
<keyword evidence="9" id="KW-0862">Zinc</keyword>
<evidence type="ECO:0000313" key="17">
    <source>
        <dbReference type="Proteomes" id="UP001378592"/>
    </source>
</evidence>
<reference evidence="16 17" key="1">
    <citation type="submission" date="2024-03" db="EMBL/GenBank/DDBJ databases">
        <title>The genome assembly and annotation of the cricket Gryllus longicercus Weissman &amp; Gray.</title>
        <authorList>
            <person name="Szrajer S."/>
            <person name="Gray D."/>
            <person name="Ylla G."/>
        </authorList>
    </citation>
    <scope>NUCLEOTIDE SEQUENCE [LARGE SCALE GENOMIC DNA]</scope>
    <source>
        <strain evidence="16">DAG 2021-001</strain>
        <tissue evidence="16">Whole body minus gut</tissue>
    </source>
</reference>
<keyword evidence="17" id="KW-1185">Reference proteome</keyword>
<dbReference type="PROSITE" id="PS50089">
    <property type="entry name" value="ZF_RING_2"/>
    <property type="match status" value="1"/>
</dbReference>
<keyword evidence="5 14" id="KW-0812">Transmembrane</keyword>
<evidence type="ECO:0000256" key="11">
    <source>
        <dbReference type="ARBA" id="ARBA00023136"/>
    </source>
</evidence>
<evidence type="ECO:0000256" key="8">
    <source>
        <dbReference type="ARBA" id="ARBA00022786"/>
    </source>
</evidence>
<evidence type="ECO:0000256" key="10">
    <source>
        <dbReference type="ARBA" id="ARBA00022989"/>
    </source>
</evidence>
<dbReference type="AlphaFoldDB" id="A0AAN9VKL9"/>
<dbReference type="EC" id="2.3.2.27" evidence="3"/>
<evidence type="ECO:0000256" key="2">
    <source>
        <dbReference type="ARBA" id="ARBA00004141"/>
    </source>
</evidence>
<name>A0AAN9VKL9_9ORTH</name>
<accession>A0AAN9VKL9</accession>
<dbReference type="GO" id="GO:0061630">
    <property type="term" value="F:ubiquitin protein ligase activity"/>
    <property type="evidence" value="ECO:0007669"/>
    <property type="project" value="UniProtKB-EC"/>
</dbReference>
<organism evidence="16 17">
    <name type="scientific">Gryllus longicercus</name>
    <dbReference type="NCBI Taxonomy" id="2509291"/>
    <lineage>
        <taxon>Eukaryota</taxon>
        <taxon>Metazoa</taxon>
        <taxon>Ecdysozoa</taxon>
        <taxon>Arthropoda</taxon>
        <taxon>Hexapoda</taxon>
        <taxon>Insecta</taxon>
        <taxon>Pterygota</taxon>
        <taxon>Neoptera</taxon>
        <taxon>Polyneoptera</taxon>
        <taxon>Orthoptera</taxon>
        <taxon>Ensifera</taxon>
        <taxon>Gryllidea</taxon>
        <taxon>Grylloidea</taxon>
        <taxon>Gryllidae</taxon>
        <taxon>Gryllinae</taxon>
        <taxon>Gryllus</taxon>
    </lineage>
</organism>
<comment type="catalytic activity">
    <reaction evidence="1">
        <text>S-ubiquitinyl-[E2 ubiquitin-conjugating enzyme]-L-cysteine + [acceptor protein]-L-lysine = [E2 ubiquitin-conjugating enzyme]-L-cysteine + N(6)-ubiquitinyl-[acceptor protein]-L-lysine.</text>
        <dbReference type="EC" id="2.3.2.27"/>
    </reaction>
</comment>
<dbReference type="GO" id="GO:0016020">
    <property type="term" value="C:membrane"/>
    <property type="evidence" value="ECO:0007669"/>
    <property type="project" value="UniProtKB-SubCell"/>
</dbReference>
<keyword evidence="4" id="KW-0808">Transferase</keyword>
<evidence type="ECO:0000259" key="15">
    <source>
        <dbReference type="PROSITE" id="PS50089"/>
    </source>
</evidence>
<comment type="caution">
    <text evidence="16">The sequence shown here is derived from an EMBL/GenBank/DDBJ whole genome shotgun (WGS) entry which is preliminary data.</text>
</comment>
<dbReference type="GO" id="GO:0006511">
    <property type="term" value="P:ubiquitin-dependent protein catabolic process"/>
    <property type="evidence" value="ECO:0007669"/>
    <property type="project" value="TreeGrafter"/>
</dbReference>